<accession>A0AAU8KBM3</accession>
<gene>
    <name evidence="1" type="ORF">R1Y80_01035</name>
</gene>
<organism evidence="1">
    <name type="scientific">Streptomyces sp. JL1001</name>
    <dbReference type="NCBI Taxonomy" id="3078227"/>
    <lineage>
        <taxon>Bacteria</taxon>
        <taxon>Bacillati</taxon>
        <taxon>Actinomycetota</taxon>
        <taxon>Actinomycetes</taxon>
        <taxon>Kitasatosporales</taxon>
        <taxon>Streptomycetaceae</taxon>
        <taxon>Streptomyces</taxon>
    </lineage>
</organism>
<sequence>MTREERRKILGDSVIEEIHARVAEAPDAPDELVVSLRRVLTRPAGRADAPEAIEHLPAA</sequence>
<reference evidence="1" key="1">
    <citation type="submission" date="2023-10" db="EMBL/GenBank/DDBJ databases">
        <title>Complete genome sequence of Streptomyces sp. JL1001.</title>
        <authorList>
            <person name="Jiang L."/>
        </authorList>
    </citation>
    <scope>NUCLEOTIDE SEQUENCE</scope>
    <source>
        <strain evidence="1">JL1001</strain>
    </source>
</reference>
<protein>
    <submittedName>
        <fullName evidence="1">Uncharacterized protein</fullName>
    </submittedName>
</protein>
<dbReference type="RefSeq" id="WP_354596135.1">
    <property type="nucleotide sequence ID" value="NZ_CP136798.1"/>
</dbReference>
<proteinExistence type="predicted"/>
<dbReference type="EMBL" id="CP136798">
    <property type="protein sequence ID" value="XCN12306.1"/>
    <property type="molecule type" value="Genomic_DNA"/>
</dbReference>
<name>A0AAU8KBM3_9ACTN</name>
<evidence type="ECO:0000313" key="1">
    <source>
        <dbReference type="EMBL" id="XCN12306.1"/>
    </source>
</evidence>
<dbReference type="AlphaFoldDB" id="A0AAU8KBM3"/>